<dbReference type="EMBL" id="PJQM01006859">
    <property type="protein sequence ID" value="RCH78988.1"/>
    <property type="molecule type" value="Genomic_DNA"/>
</dbReference>
<gene>
    <name evidence="1" type="ORF">CU098_004316</name>
</gene>
<reference evidence="1 2" key="1">
    <citation type="journal article" date="2018" name="G3 (Bethesda)">
        <title>Phylogenetic and Phylogenomic Definition of Rhizopus Species.</title>
        <authorList>
            <person name="Gryganskyi A.P."/>
            <person name="Golan J."/>
            <person name="Dolatabadi S."/>
            <person name="Mondo S."/>
            <person name="Robb S."/>
            <person name="Idnurm A."/>
            <person name="Muszewska A."/>
            <person name="Steczkiewicz K."/>
            <person name="Masonjones S."/>
            <person name="Liao H.L."/>
            <person name="Gajdeczka M.T."/>
            <person name="Anike F."/>
            <person name="Vuek A."/>
            <person name="Anishchenko I.M."/>
            <person name="Voigt K."/>
            <person name="de Hoog G.S."/>
            <person name="Smith M.E."/>
            <person name="Heitman J."/>
            <person name="Vilgalys R."/>
            <person name="Stajich J.E."/>
        </authorList>
    </citation>
    <scope>NUCLEOTIDE SEQUENCE [LARGE SCALE GENOMIC DNA]</scope>
    <source>
        <strain evidence="1 2">LSU 92-RS-03</strain>
    </source>
</reference>
<keyword evidence="2" id="KW-1185">Reference proteome</keyword>
<protein>
    <submittedName>
        <fullName evidence="1">Uncharacterized protein</fullName>
    </submittedName>
</protein>
<comment type="caution">
    <text evidence="1">The sequence shown here is derived from an EMBL/GenBank/DDBJ whole genome shotgun (WGS) entry which is preliminary data.</text>
</comment>
<accession>A0A367IMT8</accession>
<name>A0A367IMT8_RHIST</name>
<dbReference type="AlphaFoldDB" id="A0A367IMT8"/>
<evidence type="ECO:0000313" key="2">
    <source>
        <dbReference type="Proteomes" id="UP000253551"/>
    </source>
</evidence>
<proteinExistence type="predicted"/>
<dbReference type="PANTHER" id="PTHR35506:SF1">
    <property type="entry name" value="OS02G0135600 PROTEIN"/>
    <property type="match status" value="1"/>
</dbReference>
<sequence>MSHIPKKAFVFYCPIEPDQPIPNVDSITLLGCSGQIALEKTSNNDMLQLLGVHDMDTDIQCLFKQRFNDMSLHIFSNSSTTKALSKQLGCTCQPIESIDQIKQQDSHIIFVDFTDDTQHAWQFIDQLSDQPSANTIYCIISPSNVIPDQQKHWWDTLVPRQSHVMKHGSIVEIQDRKCVYSYLHTGSCRKDNTTKYTSSDIIQNGSNNTILAWHLMAEIGHKLGFVEKYGA</sequence>
<dbReference type="PANTHER" id="PTHR35506">
    <property type="entry name" value="OS02G0135600 PROTEIN"/>
    <property type="match status" value="1"/>
</dbReference>
<organism evidence="1 2">
    <name type="scientific">Rhizopus stolonifer</name>
    <name type="common">Rhizopus nigricans</name>
    <dbReference type="NCBI Taxonomy" id="4846"/>
    <lineage>
        <taxon>Eukaryota</taxon>
        <taxon>Fungi</taxon>
        <taxon>Fungi incertae sedis</taxon>
        <taxon>Mucoromycota</taxon>
        <taxon>Mucoromycotina</taxon>
        <taxon>Mucoromycetes</taxon>
        <taxon>Mucorales</taxon>
        <taxon>Mucorineae</taxon>
        <taxon>Rhizopodaceae</taxon>
        <taxon>Rhizopus</taxon>
    </lineage>
</organism>
<evidence type="ECO:0000313" key="1">
    <source>
        <dbReference type="EMBL" id="RCH78988.1"/>
    </source>
</evidence>
<dbReference type="Proteomes" id="UP000253551">
    <property type="component" value="Unassembled WGS sequence"/>
</dbReference>
<dbReference type="OrthoDB" id="2288700at2759"/>